<dbReference type="PANTHER" id="PTHR11011">
    <property type="entry name" value="MALE STERILITY PROTEIN 2-RELATED"/>
    <property type="match status" value="1"/>
</dbReference>
<keyword evidence="3" id="KW-1185">Reference proteome</keyword>
<protein>
    <submittedName>
        <fullName evidence="2">Linear gramicidin synthase subunit D</fullName>
    </submittedName>
</protein>
<reference evidence="2 3" key="1">
    <citation type="submission" date="2019-02" db="EMBL/GenBank/DDBJ databases">
        <title>Deep-cultivation of Planctomycetes and their phenomic and genomic characterization uncovers novel biology.</title>
        <authorList>
            <person name="Wiegand S."/>
            <person name="Jogler M."/>
            <person name="Boedeker C."/>
            <person name="Pinto D."/>
            <person name="Vollmers J."/>
            <person name="Rivas-Marin E."/>
            <person name="Kohn T."/>
            <person name="Peeters S.H."/>
            <person name="Heuer A."/>
            <person name="Rast P."/>
            <person name="Oberbeckmann S."/>
            <person name="Bunk B."/>
            <person name="Jeske O."/>
            <person name="Meyerdierks A."/>
            <person name="Storesund J.E."/>
            <person name="Kallscheuer N."/>
            <person name="Luecker S."/>
            <person name="Lage O.M."/>
            <person name="Pohl T."/>
            <person name="Merkel B.J."/>
            <person name="Hornburger P."/>
            <person name="Mueller R.-W."/>
            <person name="Bruemmer F."/>
            <person name="Labrenz M."/>
            <person name="Spormann A.M."/>
            <person name="Op Den Camp H."/>
            <person name="Overmann J."/>
            <person name="Amann R."/>
            <person name="Jetten M.S.M."/>
            <person name="Mascher T."/>
            <person name="Medema M.H."/>
            <person name="Devos D.P."/>
            <person name="Kaster A.-K."/>
            <person name="Ovreas L."/>
            <person name="Rohde M."/>
            <person name="Galperin M.Y."/>
            <person name="Jogler C."/>
        </authorList>
    </citation>
    <scope>NUCLEOTIDE SEQUENCE [LARGE SCALE GENOMIC DNA]</scope>
    <source>
        <strain evidence="2 3">KOR42</strain>
    </source>
</reference>
<dbReference type="InterPro" id="IPR036291">
    <property type="entry name" value="NAD(P)-bd_dom_sf"/>
</dbReference>
<sequence length="383" mass="42885">MDHLLLTGATGLLGRYLMKDLLKNGVKLAVLARPSRRTSPEARVEAAMRVWDNILGEQLPRPVVLKGDINSPDLGLSNTDIKWASENCSSMIHNAASLSFVSTGRDSEPWRSNVDGTATVLEFCQQAGIKEFFHVSTAYVAGLREGRILESELDVGQEFANPYEESKVMAEKLVREANFINDLTVFRPAIIVGDSQTGLTFTYHNFYAMVQLAYTIARSMHETHFSGKVDASNINVKSSGDERKNLVPVDWVSEVMATIVTDKTLHGKTYHLTPRLPVPSRLIRDVIEEVIGLYGLGLETDENQTSEPTEMEKVFFKHMEVYESYWKDDPEFDSTNTQTAVPQNLCPHVDRDMLTLMAKDAIARSFNWRDPKVNESEVALVPA</sequence>
<dbReference type="Pfam" id="PF07993">
    <property type="entry name" value="NAD_binding_4"/>
    <property type="match status" value="1"/>
</dbReference>
<dbReference type="EMBL" id="SIHI01000001">
    <property type="protein sequence ID" value="TWT57518.1"/>
    <property type="molecule type" value="Genomic_DNA"/>
</dbReference>
<dbReference type="GO" id="GO:0080019">
    <property type="term" value="F:alcohol-forming very long-chain fatty acyl-CoA reductase activity"/>
    <property type="evidence" value="ECO:0007669"/>
    <property type="project" value="InterPro"/>
</dbReference>
<dbReference type="PANTHER" id="PTHR11011:SF45">
    <property type="entry name" value="FATTY ACYL-COA REDUCTASE CG8306-RELATED"/>
    <property type="match status" value="1"/>
</dbReference>
<name>A0A5C5X3Z0_9PLAN</name>
<organism evidence="2 3">
    <name type="scientific">Thalassoglobus neptunius</name>
    <dbReference type="NCBI Taxonomy" id="1938619"/>
    <lineage>
        <taxon>Bacteria</taxon>
        <taxon>Pseudomonadati</taxon>
        <taxon>Planctomycetota</taxon>
        <taxon>Planctomycetia</taxon>
        <taxon>Planctomycetales</taxon>
        <taxon>Planctomycetaceae</taxon>
        <taxon>Thalassoglobus</taxon>
    </lineage>
</organism>
<dbReference type="InterPro" id="IPR026055">
    <property type="entry name" value="FAR"/>
</dbReference>
<evidence type="ECO:0000313" key="2">
    <source>
        <dbReference type="EMBL" id="TWT57518.1"/>
    </source>
</evidence>
<dbReference type="CDD" id="cd05263">
    <property type="entry name" value="MupV_like_SDR_e"/>
    <property type="match status" value="1"/>
</dbReference>
<dbReference type="GO" id="GO:0035336">
    <property type="term" value="P:long-chain fatty-acyl-CoA metabolic process"/>
    <property type="evidence" value="ECO:0007669"/>
    <property type="project" value="TreeGrafter"/>
</dbReference>
<comment type="caution">
    <text evidence="2">The sequence shown here is derived from an EMBL/GenBank/DDBJ whole genome shotgun (WGS) entry which is preliminary data.</text>
</comment>
<feature type="domain" description="Thioester reductase (TE)" evidence="1">
    <location>
        <begin position="6"/>
        <end position="256"/>
    </location>
</feature>
<dbReference type="Proteomes" id="UP000317243">
    <property type="component" value="Unassembled WGS sequence"/>
</dbReference>
<evidence type="ECO:0000259" key="1">
    <source>
        <dbReference type="Pfam" id="PF07993"/>
    </source>
</evidence>
<proteinExistence type="predicted"/>
<dbReference type="InterPro" id="IPR013120">
    <property type="entry name" value="FAR_NAD-bd"/>
</dbReference>
<dbReference type="RefSeq" id="WP_146507346.1">
    <property type="nucleotide sequence ID" value="NZ_SIHI01000001.1"/>
</dbReference>
<dbReference type="OrthoDB" id="9807212at2"/>
<dbReference type="AlphaFoldDB" id="A0A5C5X3Z0"/>
<gene>
    <name evidence="2" type="primary">lgrD</name>
    <name evidence="2" type="ORF">KOR42_08790</name>
</gene>
<dbReference type="SUPFAM" id="SSF51735">
    <property type="entry name" value="NAD(P)-binding Rossmann-fold domains"/>
    <property type="match status" value="1"/>
</dbReference>
<evidence type="ECO:0000313" key="3">
    <source>
        <dbReference type="Proteomes" id="UP000317243"/>
    </source>
</evidence>
<accession>A0A5C5X3Z0</accession>
<dbReference type="Gene3D" id="3.40.50.720">
    <property type="entry name" value="NAD(P)-binding Rossmann-like Domain"/>
    <property type="match status" value="1"/>
</dbReference>